<dbReference type="EMBL" id="AVOT02005456">
    <property type="protein sequence ID" value="MBW0479105.1"/>
    <property type="molecule type" value="Genomic_DNA"/>
</dbReference>
<evidence type="ECO:0008006" key="6">
    <source>
        <dbReference type="Google" id="ProtNLM"/>
    </source>
</evidence>
<dbReference type="OrthoDB" id="4358334at2759"/>
<evidence type="ECO:0000259" key="3">
    <source>
        <dbReference type="PROSITE" id="PS50994"/>
    </source>
</evidence>
<feature type="domain" description="Reverse transcriptase" evidence="2">
    <location>
        <begin position="1"/>
        <end position="91"/>
    </location>
</feature>
<proteinExistence type="predicted"/>
<evidence type="ECO:0000313" key="5">
    <source>
        <dbReference type="Proteomes" id="UP000765509"/>
    </source>
</evidence>
<dbReference type="Proteomes" id="UP000765509">
    <property type="component" value="Unassembled WGS sequence"/>
</dbReference>
<dbReference type="GO" id="GO:0005634">
    <property type="term" value="C:nucleus"/>
    <property type="evidence" value="ECO:0007669"/>
    <property type="project" value="UniProtKB-ARBA"/>
</dbReference>
<dbReference type="PROSITE" id="PS50994">
    <property type="entry name" value="INTEGRASE"/>
    <property type="match status" value="1"/>
</dbReference>
<dbReference type="GO" id="GO:0003723">
    <property type="term" value="F:RNA binding"/>
    <property type="evidence" value="ECO:0007669"/>
    <property type="project" value="UniProtKB-KW"/>
</dbReference>
<dbReference type="SUPFAM" id="SSF56672">
    <property type="entry name" value="DNA/RNA polymerases"/>
    <property type="match status" value="1"/>
</dbReference>
<dbReference type="InterPro" id="IPR043128">
    <property type="entry name" value="Rev_trsase/Diguanyl_cyclase"/>
</dbReference>
<dbReference type="InterPro" id="IPR050951">
    <property type="entry name" value="Retrovirus_Pol_polyprotein"/>
</dbReference>
<dbReference type="InterPro" id="IPR000477">
    <property type="entry name" value="RT_dom"/>
</dbReference>
<name>A0A9Q3C9E5_9BASI</name>
<feature type="domain" description="Integrase catalytic" evidence="3">
    <location>
        <begin position="316"/>
        <end position="450"/>
    </location>
</feature>
<dbReference type="InterPro" id="IPR043502">
    <property type="entry name" value="DNA/RNA_pol_sf"/>
</dbReference>
<gene>
    <name evidence="4" type="ORF">O181_018820</name>
</gene>
<evidence type="ECO:0000313" key="4">
    <source>
        <dbReference type="EMBL" id="MBW0479105.1"/>
    </source>
</evidence>
<organism evidence="4 5">
    <name type="scientific">Austropuccinia psidii MF-1</name>
    <dbReference type="NCBI Taxonomy" id="1389203"/>
    <lineage>
        <taxon>Eukaryota</taxon>
        <taxon>Fungi</taxon>
        <taxon>Dikarya</taxon>
        <taxon>Basidiomycota</taxon>
        <taxon>Pucciniomycotina</taxon>
        <taxon>Pucciniomycetes</taxon>
        <taxon>Pucciniales</taxon>
        <taxon>Sphaerophragmiaceae</taxon>
        <taxon>Austropuccinia</taxon>
    </lineage>
</organism>
<protein>
    <recommendedName>
        <fullName evidence="6">Integrase catalytic domain-containing protein</fullName>
    </recommendedName>
</protein>
<dbReference type="PANTHER" id="PTHR37984">
    <property type="entry name" value="PROTEIN CBG26694"/>
    <property type="match status" value="1"/>
</dbReference>
<evidence type="ECO:0000259" key="2">
    <source>
        <dbReference type="PROSITE" id="PS50878"/>
    </source>
</evidence>
<dbReference type="PROSITE" id="PS50878">
    <property type="entry name" value="RT_POL"/>
    <property type="match status" value="1"/>
</dbReference>
<keyword evidence="5" id="KW-1185">Reference proteome</keyword>
<dbReference type="AlphaFoldDB" id="A0A9Q3C9E5"/>
<dbReference type="Pfam" id="PF00078">
    <property type="entry name" value="RVT_1"/>
    <property type="match status" value="1"/>
</dbReference>
<reference evidence="4" key="1">
    <citation type="submission" date="2021-03" db="EMBL/GenBank/DDBJ databases">
        <title>Draft genome sequence of rust myrtle Austropuccinia psidii MF-1, a brazilian biotype.</title>
        <authorList>
            <person name="Quecine M.C."/>
            <person name="Pachon D.M.R."/>
            <person name="Bonatelli M.L."/>
            <person name="Correr F.H."/>
            <person name="Franceschini L.M."/>
            <person name="Leite T.F."/>
            <person name="Margarido G.R.A."/>
            <person name="Almeida C.A."/>
            <person name="Ferrarezi J.A."/>
            <person name="Labate C.A."/>
        </authorList>
    </citation>
    <scope>NUCLEOTIDE SEQUENCE</scope>
    <source>
        <strain evidence="4">MF-1</strain>
    </source>
</reference>
<dbReference type="CDD" id="cd01647">
    <property type="entry name" value="RT_LTR"/>
    <property type="match status" value="1"/>
</dbReference>
<keyword evidence="1" id="KW-0694">RNA-binding</keyword>
<sequence>MDIYEEKRMPFGIKNAPSHLKSMMDTIFQEEILEGLIVVYIDDIIVYSETWEDHVQYIDRVQSKCTPINLKISLKKCNFGQQELLTLGNKISGLSLAIDKNKVAAVLQKLISIEIKYMQSFLGFASYYRDYIKEFSHITSSLYKLYSKDVAFEITNEMRDAYERIKHELTNAPVLILPDYNVKSNPDCDPEVAARIPIHFIEIDRRKNFKFSEWVPEFGTSDGDSSEPEGTEALRLGISSSELHNEFFSSVTKPYANPKQCSILFQILQQKYRSPQMESHSEGPWLRDFKDNKFFLIDRLLYHREKDTSELIVIGREHISLILQEFHDCPYMGHMSEDRTKERVAIIVDRYIKSVECLPCHKEDTAMETALIFWNNIIATCAVPKLIISDRDPKFTSEFWTNLYDMLGTKLAFSTAYHPQTDGLDERMIQTIEDIIRRFCAYGMEYKDHD</sequence>
<dbReference type="InterPro" id="IPR001584">
    <property type="entry name" value="Integrase_cat-core"/>
</dbReference>
<dbReference type="InterPro" id="IPR036397">
    <property type="entry name" value="RNaseH_sf"/>
</dbReference>
<dbReference type="InterPro" id="IPR012337">
    <property type="entry name" value="RNaseH-like_sf"/>
</dbReference>
<evidence type="ECO:0000256" key="1">
    <source>
        <dbReference type="ARBA" id="ARBA00022884"/>
    </source>
</evidence>
<dbReference type="PANTHER" id="PTHR37984:SF5">
    <property type="entry name" value="PROTEIN NYNRIN-LIKE"/>
    <property type="match status" value="1"/>
</dbReference>
<dbReference type="Gene3D" id="3.30.420.10">
    <property type="entry name" value="Ribonuclease H-like superfamily/Ribonuclease H"/>
    <property type="match status" value="1"/>
</dbReference>
<dbReference type="SUPFAM" id="SSF53098">
    <property type="entry name" value="Ribonuclease H-like"/>
    <property type="match status" value="1"/>
</dbReference>
<accession>A0A9Q3C9E5</accession>
<comment type="caution">
    <text evidence="4">The sequence shown here is derived from an EMBL/GenBank/DDBJ whole genome shotgun (WGS) entry which is preliminary data.</text>
</comment>
<dbReference type="Gene3D" id="3.30.70.270">
    <property type="match status" value="2"/>
</dbReference>
<dbReference type="GO" id="GO:0015074">
    <property type="term" value="P:DNA integration"/>
    <property type="evidence" value="ECO:0007669"/>
    <property type="project" value="InterPro"/>
</dbReference>